<keyword evidence="1" id="KW-0812">Transmembrane</keyword>
<accession>A0ABV9D8Q7</accession>
<reference evidence="3" key="1">
    <citation type="journal article" date="2019" name="Int. J. Syst. Evol. Microbiol.">
        <title>The Global Catalogue of Microorganisms (GCM) 10K type strain sequencing project: providing services to taxonomists for standard genome sequencing and annotation.</title>
        <authorList>
            <consortium name="The Broad Institute Genomics Platform"/>
            <consortium name="The Broad Institute Genome Sequencing Center for Infectious Disease"/>
            <person name="Wu L."/>
            <person name="Ma J."/>
        </authorList>
    </citation>
    <scope>NUCLEOTIDE SEQUENCE [LARGE SCALE GENOMIC DNA]</scope>
    <source>
        <strain evidence="3">JCM 3369</strain>
    </source>
</reference>
<comment type="caution">
    <text evidence="2">The sequence shown here is derived from an EMBL/GenBank/DDBJ whole genome shotgun (WGS) entry which is preliminary data.</text>
</comment>
<dbReference type="Proteomes" id="UP001595955">
    <property type="component" value="Unassembled WGS sequence"/>
</dbReference>
<sequence>MGDDVLEDEPAASEADRLLDRAVAFDRFSPAGRRSLLAGGVALFAVAFLGLAPALWHLLDTTVLLGAPAVHPPRAGEEAGAFPGVYTAAYLVSVAPAVGLVALVFGRLSRRPGARLPTPVLLAALALAVVQLAFVAAAWGDQFTGRALAESLVSSEVSLWGREPIERGWYVGYAGLCAIAAATAFAAGRTPRWRRLALLGALPAAVVLPWFLLSGAYVLGL</sequence>
<keyword evidence="1" id="KW-1133">Transmembrane helix</keyword>
<evidence type="ECO:0000313" key="2">
    <source>
        <dbReference type="EMBL" id="MFC4555020.1"/>
    </source>
</evidence>
<keyword evidence="1" id="KW-0472">Membrane</keyword>
<dbReference type="RefSeq" id="WP_122824025.1">
    <property type="nucleotide sequence ID" value="NZ_CP033325.1"/>
</dbReference>
<feature type="transmembrane region" description="Helical" evidence="1">
    <location>
        <begin position="36"/>
        <end position="56"/>
    </location>
</feature>
<keyword evidence="3" id="KW-1185">Reference proteome</keyword>
<gene>
    <name evidence="2" type="ORF">ACFO3F_07150</name>
</gene>
<feature type="transmembrane region" description="Helical" evidence="1">
    <location>
        <begin position="88"/>
        <end position="108"/>
    </location>
</feature>
<feature type="transmembrane region" description="Helical" evidence="1">
    <location>
        <begin position="168"/>
        <end position="187"/>
    </location>
</feature>
<evidence type="ECO:0008006" key="4">
    <source>
        <dbReference type="Google" id="ProtNLM"/>
    </source>
</evidence>
<evidence type="ECO:0000256" key="1">
    <source>
        <dbReference type="SAM" id="Phobius"/>
    </source>
</evidence>
<dbReference type="EMBL" id="JBHSGF010000004">
    <property type="protein sequence ID" value="MFC4555020.1"/>
    <property type="molecule type" value="Genomic_DNA"/>
</dbReference>
<feature type="transmembrane region" description="Helical" evidence="1">
    <location>
        <begin position="120"/>
        <end position="139"/>
    </location>
</feature>
<protein>
    <recommendedName>
        <fullName evidence="4">Yip1 domain-containing protein</fullName>
    </recommendedName>
</protein>
<proteinExistence type="predicted"/>
<organism evidence="2 3">
    <name type="scientific">Georgenia faecalis</name>
    <dbReference type="NCBI Taxonomy" id="2483799"/>
    <lineage>
        <taxon>Bacteria</taxon>
        <taxon>Bacillati</taxon>
        <taxon>Actinomycetota</taxon>
        <taxon>Actinomycetes</taxon>
        <taxon>Micrococcales</taxon>
        <taxon>Bogoriellaceae</taxon>
        <taxon>Georgenia</taxon>
    </lineage>
</organism>
<feature type="transmembrane region" description="Helical" evidence="1">
    <location>
        <begin position="196"/>
        <end position="219"/>
    </location>
</feature>
<evidence type="ECO:0000313" key="3">
    <source>
        <dbReference type="Proteomes" id="UP001595955"/>
    </source>
</evidence>
<name>A0ABV9D8Q7_9MICO</name>